<proteinExistence type="predicted"/>
<protein>
    <submittedName>
        <fullName evidence="2">Uncharacterized protein</fullName>
    </submittedName>
</protein>
<evidence type="ECO:0000313" key="2">
    <source>
        <dbReference type="EMBL" id="TCD64753.1"/>
    </source>
</evidence>
<dbReference type="Proteomes" id="UP000292702">
    <property type="component" value="Unassembled WGS sequence"/>
</dbReference>
<sequence length="93" mass="10272">MTETKNHIQPIADPEIVDEADDGEESDEYDLEEEEDEEAASFEVEEEEEDDGEGEDDVGLTAQGSSLTAMLLAGRVRASRRAPDLHLTYGPFI</sequence>
<name>A0A4R0RDG8_9APHY</name>
<organism evidence="2 3">
    <name type="scientific">Steccherinum ochraceum</name>
    <dbReference type="NCBI Taxonomy" id="92696"/>
    <lineage>
        <taxon>Eukaryota</taxon>
        <taxon>Fungi</taxon>
        <taxon>Dikarya</taxon>
        <taxon>Basidiomycota</taxon>
        <taxon>Agaricomycotina</taxon>
        <taxon>Agaricomycetes</taxon>
        <taxon>Polyporales</taxon>
        <taxon>Steccherinaceae</taxon>
        <taxon>Steccherinum</taxon>
    </lineage>
</organism>
<dbReference type="EMBL" id="RWJN01000218">
    <property type="protein sequence ID" value="TCD64753.1"/>
    <property type="molecule type" value="Genomic_DNA"/>
</dbReference>
<evidence type="ECO:0000256" key="1">
    <source>
        <dbReference type="SAM" id="MobiDB-lite"/>
    </source>
</evidence>
<dbReference type="AlphaFoldDB" id="A0A4R0RDG8"/>
<accession>A0A4R0RDG8</accession>
<reference evidence="2 3" key="1">
    <citation type="submission" date="2018-11" db="EMBL/GenBank/DDBJ databases">
        <title>Genome assembly of Steccherinum ochraceum LE-BIN_3174, the white-rot fungus of the Steccherinaceae family (The Residual Polyporoid clade, Polyporales, Basidiomycota).</title>
        <authorList>
            <person name="Fedorova T.V."/>
            <person name="Glazunova O.A."/>
            <person name="Landesman E.O."/>
            <person name="Moiseenko K.V."/>
            <person name="Psurtseva N.V."/>
            <person name="Savinova O.S."/>
            <person name="Shakhova N.V."/>
            <person name="Tyazhelova T.V."/>
            <person name="Vasina D.V."/>
        </authorList>
    </citation>
    <scope>NUCLEOTIDE SEQUENCE [LARGE SCALE GENOMIC DNA]</scope>
    <source>
        <strain evidence="2 3">LE-BIN_3174</strain>
    </source>
</reference>
<keyword evidence="3" id="KW-1185">Reference proteome</keyword>
<feature type="compositionally biased region" description="Acidic residues" evidence="1">
    <location>
        <begin position="15"/>
        <end position="58"/>
    </location>
</feature>
<comment type="caution">
    <text evidence="2">The sequence shown here is derived from an EMBL/GenBank/DDBJ whole genome shotgun (WGS) entry which is preliminary data.</text>
</comment>
<feature type="region of interest" description="Disordered" evidence="1">
    <location>
        <begin position="1"/>
        <end position="63"/>
    </location>
</feature>
<evidence type="ECO:0000313" key="3">
    <source>
        <dbReference type="Proteomes" id="UP000292702"/>
    </source>
</evidence>
<gene>
    <name evidence="2" type="ORF">EIP91_003675</name>
</gene>